<dbReference type="GO" id="GO:0006281">
    <property type="term" value="P:DNA repair"/>
    <property type="evidence" value="ECO:0007669"/>
    <property type="project" value="InterPro"/>
</dbReference>
<sequence length="2905" mass="328200">MATSRDADEIIEKLSSDRARTRDEGVKLLGTWLQGDRAFSFCRLLARNTANLKPAHLPASATWPFLIMALTKCVIADISGKKRSPKSAAARMLRLAVQCAQDFRLSGRSLLLISVAKKLFSHIWEVVKDAPSFLIEYSIILRQLLTVKEYRYQMKPRTYSSFVVLYMKKVATGFDEKISNQASSKEESFRCTLTLHVLLENPPGDYPDIMREESLFITYAKVQLELARAIPEILEKLLDVIIKELDQNFNTGAGLVWCEAPRDEKAGSLRCFQEELMDLSATALYLAYKCTPRTSHNKKKLKTEHVMTAIMDSLLRGSLVWSGSICCLIHKYGYRVDKSLLINWFKATCKGLKSVLSNANALRFQDSLLWLIRVLKEFSALLMSSARDAPPFWLTNDEMSILEGYWQDTWNSLIHALPLFSTTALVVDSVLRLLGEMIMRDQVHASFVSEDTWDLQIFKQLPSSSTLYFIACYFSKIGFQGDVSNSIFIRKNLLRSTFELVHSKGFSLLNEQSVLMIPETIFSLCAGFSSPVINSADTSQLFGECKNLSKDKCWSHEEELGYSVETLSEINLESPTKAMSEKCSRAHLPRHIQQPLLLELLEFTKGFMSSNKQFEKVDLPNLVYACSLVCNLIHCSLLSRVFEEKSSFLQVMLDYVTNAIKHIVSVVMKEHAELSHGLTNLGSVFDTTGSALSSFKSFMHSPLFSLWRVNNKTSSVLGVTELLDELLEAISELFAQFSSLMNNFDGDNPSKMLPVPFVSLSEDLHPDNRSSFVDMDLDMTGSGEVDPVTAGGSGSMGISPRPLECKLELVCIISTFFSVVPLHTWEVLYNLADKEVNIKVGQAILLELCTNISASSSSLSSVNQDVFLDLLNKATEISFTDWFFRIRLINCISNFIYLFPDVAQDMIGHLLSMLHDTDYRVRLYLARKIVVLFQIWEGHSELFHDVCSSIGVKMVQFSNENPVRAREVLAIGPQPVPIIETALITLAHLSLQSEDIEVECVFMISAVAAIEPSQRELTYALFDSVSKRLNYASRSKYLDQLIGPILFRWVACEVSLVSLVEVKEMFGFKSDEPKNFIEHCCSWLLSFLILRGETADLNWLSKILSQPLSAVIKGYFVPIFGLCIAARYGSGPEKDLAETVLCESLLQLGEISEPERDDLIKKHMVSIVGFLLSVSSSSRQPEIPHFSKEAVAHSVKTVVDGFMDAMDGNLAETVVIDKINIFRSDRVFKFLLAIHQQIADASHPRHIRHRLCAIEVLIDVLGHRVALYSTWFYIICIVGSYIQRQPLQDQCCNILSKLLAAFNSNCSTETDAALGKQLQDLEPLPSFDCLKDIQVFHASLSGSYDSRDQFLKFVSRAPHLPPELFLLSSSSVANEASSVLADFISRAGISDVHQVIFHVPNLTEKYPIQPHISKEDKLPSDYGISDDILVGLLKLLKACLSDESAEIIDVTSRTLRGVLSTARGLNALHCLDSLDRSLLMVHSRGINAQVVEQTLLGMEKVSGVLVYYAPYGMTFIILSFFLPNFGSIVSLEDSDLWRTDGRTYKQWLCTLVGSLICHCDDIILRLCRSIAFLKVEVAELLLASALVNIAGNLDSNAGICRLISSMVEEKIFCDSNHLMKSVYLFLDALNVVRSYYVAEKARGCPSNTLKDGRSVRSKSRSPTTTPSSSWKKVYWLSVDYLVAARAANRCSCDFATLMYVELWCEEKFNMLALGPPDFSHEESLYRSFATCPFMFLAFLQLPPHIDLLVASFTRINELDSIYGITLANEITSQIIRYEHEGDWSSALEYHDLLVRSTRKENHGSLAGTALTGPSDVPSKAEEKMLNWQMHKGLMRSLQKTGCSHVLDVYCQGLSNQKSCLQQDSEFIDMQYEAAWRAGNWDFSFFIPYSSQPSTHSQSYCLFNGNLHSCLRALQNGDSEEFHVKLSNSKMDLVLALSNASKESTKYIHSTVIKLQMLDHLTMAWDLRWKFCLNQTSKSYVGNKDFSPVPTVPTRMQISDLELLNKEWTFILCQTERNLDLLEPFLAFRSAVLKILGSEEHLREHLFQSASALRKGARFSLAAAALYELKELRYHMDHQAMPNSYFLFKLEEAKLLRAQGQHDMAINLGKYILKNHPDKKNVSDVYRLVGKWLAETRSSNSRTIIDDYLRHSVDFTELHKCPDKKYKSRQCRTYFHLAHYTDGLFKSYEERLSSNEWQAALRLRKYKSKELDTLMKRLKSSSKSEKTDYSVKIQELQKQLALDEEEAGKIQCTHAKFSAKIQKSSKDDRDKFLNLALQGYQRSLVVGGKYDLQVVFRLVSLWFSLFSREQVVKAMMKTTKEVQSYKFIPLVYQIASRLGSSKDAQGSTNFQNALASLLKKMAIDHPYHTIFQICYNAQLLALANGDRVKDKQRSRSSFIVDMDKKLAAENLLKDLSSSHGALIRQMKQMVEIYIKLAELETKKEVPVVTASIPVDPNCQYEEGSFPHFNGLADSIMVMNGINAPKVIECIGSDGNKYRQLAKSGNDDLRQDAVMEQFFSLVNMFLQNHRDTSERRLRIRTYKVVPFTPSAGVVEWVNGTVPLAEYLVGSTRSGGAHGRYGTGDWTYHQCRETMTNDNMGTHENMAFTYISLSCNTRPVMHHFFLERFLQPADWFQSRLAYTRSVAASSMVGYIVGLGDRHSQNILIDQETAEVVHIDLGVAFEQGLMLKTPERVPFRLTRDMIDGMGVTGVEGVFRRCCEKTLSVMRANKEALVTIIEVFVHDPLYKWALSPLKALQRQKESEDIDSCLDDSQEACEGNKDAARAILRVKQKLDGYEDGEMRSVQGQVQQLIQDAVDADRLCQMFPGWGAWLWNLSQGKNVPMKLLVDALRVLSHTYIHTVWDGMGSLIDALTQTAVELMTRQWHLVVERFKGHVYIHQTADAFRS</sequence>
<evidence type="ECO:0000256" key="2">
    <source>
        <dbReference type="ARBA" id="ARBA00012513"/>
    </source>
</evidence>
<reference evidence="20" key="2">
    <citation type="journal article" date="2008" name="Nucleic Acids Res.">
        <title>The rice annotation project database (RAP-DB): 2008 update.</title>
        <authorList>
            <consortium name="The rice annotation project (RAP)"/>
        </authorList>
    </citation>
    <scope>GENOME REANNOTATION</scope>
    <source>
        <strain evidence="20">cv. Nipponbare</strain>
    </source>
</reference>
<dbReference type="Pfam" id="PF25360">
    <property type="entry name" value="TPR_ATM"/>
    <property type="match status" value="1"/>
</dbReference>
<dbReference type="FunFam" id="3.30.1010.10:FF:000023">
    <property type="entry name" value="Serine/threonine-protein kinase ATM"/>
    <property type="match status" value="1"/>
</dbReference>
<dbReference type="PROSITE" id="PS51190">
    <property type="entry name" value="FATC"/>
    <property type="match status" value="1"/>
</dbReference>
<dbReference type="GO" id="GO:0005634">
    <property type="term" value="C:nucleus"/>
    <property type="evidence" value="ECO:0007669"/>
    <property type="project" value="UniProtKB-SubCell"/>
</dbReference>
<dbReference type="InterPro" id="IPR057445">
    <property type="entry name" value="ATM_TPR"/>
</dbReference>
<dbReference type="EMBL" id="AP008207">
    <property type="protein sequence ID" value="BAF03692.1"/>
    <property type="molecule type" value="Genomic_DNA"/>
</dbReference>
<evidence type="ECO:0000256" key="12">
    <source>
        <dbReference type="ARBA" id="ARBA00048679"/>
    </source>
</evidence>
<evidence type="ECO:0000256" key="7">
    <source>
        <dbReference type="ARBA" id="ARBA00022777"/>
    </source>
</evidence>
<dbReference type="InterPro" id="IPR000403">
    <property type="entry name" value="PI3/4_kinase_cat_dom"/>
</dbReference>
<keyword evidence="3" id="KW-0723">Serine/threonine-protein kinase</keyword>
<dbReference type="InterPro" id="IPR036940">
    <property type="entry name" value="PI3/4_kinase_cat_sf"/>
</dbReference>
<dbReference type="Gene3D" id="3.30.1010.10">
    <property type="entry name" value="Phosphatidylinositol 3-kinase Catalytic Subunit, Chain A, domain 4"/>
    <property type="match status" value="1"/>
</dbReference>
<evidence type="ECO:0000256" key="14">
    <source>
        <dbReference type="SAM" id="Coils"/>
    </source>
</evidence>
<dbReference type="PANTHER" id="PTHR37079:SF4">
    <property type="entry name" value="SERINE_THREONINE-PROTEIN KINASE ATM"/>
    <property type="match status" value="1"/>
</dbReference>
<dbReference type="InterPro" id="IPR003152">
    <property type="entry name" value="FATC_dom"/>
</dbReference>
<evidence type="ECO:0000256" key="11">
    <source>
        <dbReference type="ARBA" id="ARBA00047899"/>
    </source>
</evidence>
<evidence type="ECO:0000256" key="8">
    <source>
        <dbReference type="ARBA" id="ARBA00022840"/>
    </source>
</evidence>
<comment type="subcellular location">
    <subcellularLocation>
        <location evidence="1">Nucleus</location>
    </subcellularLocation>
</comment>
<feature type="domain" description="FAT" evidence="17">
    <location>
        <begin position="1682"/>
        <end position="2378"/>
    </location>
</feature>
<evidence type="ECO:0000259" key="17">
    <source>
        <dbReference type="PROSITE" id="PS51189"/>
    </source>
</evidence>
<evidence type="ECO:0000313" key="20">
    <source>
        <dbReference type="Proteomes" id="UP000000763"/>
    </source>
</evidence>
<dbReference type="PROSITE" id="PS50290">
    <property type="entry name" value="PI3_4_KINASE_3"/>
    <property type="match status" value="1"/>
</dbReference>
<keyword evidence="14" id="KW-0175">Coiled coil</keyword>
<feature type="domain" description="FATC" evidence="18">
    <location>
        <begin position="2799"/>
        <end position="2831"/>
    </location>
</feature>
<evidence type="ECO:0000256" key="15">
    <source>
        <dbReference type="SAM" id="MobiDB-lite"/>
    </source>
</evidence>
<dbReference type="InterPro" id="IPR011009">
    <property type="entry name" value="Kinase-like_dom_sf"/>
</dbReference>
<evidence type="ECO:0000256" key="4">
    <source>
        <dbReference type="ARBA" id="ARBA00022679"/>
    </source>
</evidence>
<name>Q0JRD6_ORYSJ</name>
<dbReference type="InterPro" id="IPR016024">
    <property type="entry name" value="ARM-type_fold"/>
</dbReference>
<dbReference type="PROSITE" id="PS00916">
    <property type="entry name" value="PI3_4_KINASE_2"/>
    <property type="match status" value="1"/>
</dbReference>
<dbReference type="FunFam" id="1.10.1070.11:FF:000015">
    <property type="entry name" value="Serine/threonine-protein kinase ATM"/>
    <property type="match status" value="1"/>
</dbReference>
<feature type="region of interest" description="Disordered" evidence="15">
    <location>
        <begin position="1647"/>
        <end position="1668"/>
    </location>
</feature>
<dbReference type="Gene3D" id="1.10.1070.11">
    <property type="entry name" value="Phosphatidylinositol 3-/4-kinase, catalytic domain"/>
    <property type="match status" value="1"/>
</dbReference>
<evidence type="ECO:0000256" key="6">
    <source>
        <dbReference type="ARBA" id="ARBA00022763"/>
    </source>
</evidence>
<dbReference type="Pfam" id="PF00454">
    <property type="entry name" value="PI3_PI4_kinase"/>
    <property type="match status" value="1"/>
</dbReference>
<dbReference type="Pfam" id="PF02260">
    <property type="entry name" value="FATC"/>
    <property type="match status" value="1"/>
</dbReference>
<dbReference type="CDD" id="cd05171">
    <property type="entry name" value="PIKKc_ATM"/>
    <property type="match status" value="1"/>
</dbReference>
<keyword evidence="5" id="KW-0547">Nucleotide-binding</keyword>
<gene>
    <name evidence="19" type="ordered locus">Os01g0106700</name>
</gene>
<dbReference type="InterPro" id="IPR044107">
    <property type="entry name" value="PIKKc_ATM"/>
</dbReference>
<evidence type="ECO:0000313" key="19">
    <source>
        <dbReference type="EMBL" id="BAF03692.1"/>
    </source>
</evidence>
<keyword evidence="4" id="KW-0808">Transferase</keyword>
<evidence type="ECO:0000256" key="13">
    <source>
        <dbReference type="ARBA" id="ARBA00073111"/>
    </source>
</evidence>
<protein>
    <recommendedName>
        <fullName evidence="13">Serine/threonine-protein kinase ATM</fullName>
        <ecNumber evidence="2">2.7.11.1</ecNumber>
    </recommendedName>
</protein>
<evidence type="ECO:0000259" key="18">
    <source>
        <dbReference type="PROSITE" id="PS51190"/>
    </source>
</evidence>
<dbReference type="PANTHER" id="PTHR37079">
    <property type="entry name" value="SERINE/THREONINE-PROTEIN KINASE ATM"/>
    <property type="match status" value="1"/>
</dbReference>
<dbReference type="Proteomes" id="UP000000763">
    <property type="component" value="Chromosome 1"/>
</dbReference>
<evidence type="ECO:0000259" key="16">
    <source>
        <dbReference type="PROSITE" id="PS50290"/>
    </source>
</evidence>
<keyword evidence="8" id="KW-0067">ATP-binding</keyword>
<dbReference type="SMART" id="SM01343">
    <property type="entry name" value="FATC"/>
    <property type="match status" value="1"/>
</dbReference>
<keyword evidence="7" id="KW-0418">Kinase</keyword>
<evidence type="ECO:0000256" key="10">
    <source>
        <dbReference type="ARBA" id="ARBA00023306"/>
    </source>
</evidence>
<accession>Q0JRD6</accession>
<dbReference type="SUPFAM" id="SSF56112">
    <property type="entry name" value="Protein kinase-like (PK-like)"/>
    <property type="match status" value="1"/>
</dbReference>
<comment type="catalytic activity">
    <reaction evidence="11">
        <text>L-threonyl-[protein] + ATP = O-phospho-L-threonyl-[protein] + ADP + H(+)</text>
        <dbReference type="Rhea" id="RHEA:46608"/>
        <dbReference type="Rhea" id="RHEA-COMP:11060"/>
        <dbReference type="Rhea" id="RHEA-COMP:11605"/>
        <dbReference type="ChEBI" id="CHEBI:15378"/>
        <dbReference type="ChEBI" id="CHEBI:30013"/>
        <dbReference type="ChEBI" id="CHEBI:30616"/>
        <dbReference type="ChEBI" id="CHEBI:61977"/>
        <dbReference type="ChEBI" id="CHEBI:456216"/>
        <dbReference type="EC" id="2.7.11.1"/>
    </reaction>
</comment>
<keyword evidence="9" id="KW-0539">Nucleus</keyword>
<dbReference type="KEGG" id="dosa:Os01g0106700"/>
<dbReference type="PROSITE" id="PS51189">
    <property type="entry name" value="FAT"/>
    <property type="match status" value="1"/>
</dbReference>
<organism evidence="19 20">
    <name type="scientific">Oryza sativa subsp. japonica</name>
    <name type="common">Rice</name>
    <dbReference type="NCBI Taxonomy" id="39947"/>
    <lineage>
        <taxon>Eukaryota</taxon>
        <taxon>Viridiplantae</taxon>
        <taxon>Streptophyta</taxon>
        <taxon>Embryophyta</taxon>
        <taxon>Tracheophyta</taxon>
        <taxon>Spermatophyta</taxon>
        <taxon>Magnoliopsida</taxon>
        <taxon>Liliopsida</taxon>
        <taxon>Poales</taxon>
        <taxon>Poaceae</taxon>
        <taxon>BOP clade</taxon>
        <taxon>Oryzoideae</taxon>
        <taxon>Oryzeae</taxon>
        <taxon>Oryzinae</taxon>
        <taxon>Oryza</taxon>
        <taxon>Oryza sativa</taxon>
    </lineage>
</organism>
<dbReference type="GO" id="GO:0004674">
    <property type="term" value="F:protein serine/threonine kinase activity"/>
    <property type="evidence" value="ECO:0007669"/>
    <property type="project" value="UniProtKB-KW"/>
</dbReference>
<dbReference type="InterPro" id="IPR018936">
    <property type="entry name" value="PI3/4_kinase_CS"/>
</dbReference>
<dbReference type="SMART" id="SM00146">
    <property type="entry name" value="PI3Kc"/>
    <property type="match status" value="1"/>
</dbReference>
<dbReference type="EC" id="2.7.11.1" evidence="2"/>
<keyword evidence="6" id="KW-0227">DNA damage</keyword>
<dbReference type="GO" id="GO:0005524">
    <property type="term" value="F:ATP binding"/>
    <property type="evidence" value="ECO:0007669"/>
    <property type="project" value="UniProtKB-KW"/>
</dbReference>
<comment type="catalytic activity">
    <reaction evidence="12">
        <text>L-seryl-[protein] + ATP = O-phospho-L-seryl-[protein] + ADP + H(+)</text>
        <dbReference type="Rhea" id="RHEA:17989"/>
        <dbReference type="Rhea" id="RHEA-COMP:9863"/>
        <dbReference type="Rhea" id="RHEA-COMP:11604"/>
        <dbReference type="ChEBI" id="CHEBI:15378"/>
        <dbReference type="ChEBI" id="CHEBI:29999"/>
        <dbReference type="ChEBI" id="CHEBI:30616"/>
        <dbReference type="ChEBI" id="CHEBI:83421"/>
        <dbReference type="ChEBI" id="CHEBI:456216"/>
        <dbReference type="EC" id="2.7.11.1"/>
    </reaction>
</comment>
<dbReference type="SUPFAM" id="SSF48371">
    <property type="entry name" value="ARM repeat"/>
    <property type="match status" value="1"/>
</dbReference>
<feature type="coiled-coil region" evidence="14">
    <location>
        <begin position="2225"/>
        <end position="2252"/>
    </location>
</feature>
<proteinExistence type="predicted"/>
<keyword evidence="10" id="KW-0131">Cell cycle</keyword>
<evidence type="ECO:0000256" key="1">
    <source>
        <dbReference type="ARBA" id="ARBA00004123"/>
    </source>
</evidence>
<dbReference type="InterPro" id="IPR014009">
    <property type="entry name" value="PIK_FAT"/>
</dbReference>
<evidence type="ECO:0000256" key="5">
    <source>
        <dbReference type="ARBA" id="ARBA00022741"/>
    </source>
</evidence>
<feature type="domain" description="PI3K/PI4K catalytic" evidence="16">
    <location>
        <begin position="2470"/>
        <end position="2787"/>
    </location>
</feature>
<dbReference type="PROSITE" id="PS00915">
    <property type="entry name" value="PI3_4_KINASE_1"/>
    <property type="match status" value="1"/>
</dbReference>
<evidence type="ECO:0000256" key="9">
    <source>
        <dbReference type="ARBA" id="ARBA00023242"/>
    </source>
</evidence>
<evidence type="ECO:0000256" key="3">
    <source>
        <dbReference type="ARBA" id="ARBA00022527"/>
    </source>
</evidence>
<dbReference type="InterPro" id="IPR038980">
    <property type="entry name" value="ATM_plant"/>
</dbReference>
<reference evidence="19 20" key="1">
    <citation type="journal article" date="2005" name="Nature">
        <title>The map-based sequence of the rice genome.</title>
        <authorList>
            <consortium name="International rice genome sequencing project (IRGSP)"/>
            <person name="Matsumoto T."/>
            <person name="Wu J."/>
            <person name="Kanamori H."/>
            <person name="Katayose Y."/>
            <person name="Fujisawa M."/>
            <person name="Namiki N."/>
            <person name="Mizuno H."/>
            <person name="Yamamoto K."/>
            <person name="Antonio B.A."/>
            <person name="Baba T."/>
            <person name="Sakata K."/>
            <person name="Nagamura Y."/>
            <person name="Aoki H."/>
            <person name="Arikawa K."/>
            <person name="Arita K."/>
            <person name="Bito T."/>
            <person name="Chiden Y."/>
            <person name="Fujitsuka N."/>
            <person name="Fukunaka R."/>
            <person name="Hamada M."/>
            <person name="Harada C."/>
            <person name="Hayashi A."/>
            <person name="Hijishita S."/>
            <person name="Honda M."/>
            <person name="Hosokawa S."/>
            <person name="Ichikawa Y."/>
            <person name="Idonuma A."/>
            <person name="Iijima M."/>
            <person name="Ikeda M."/>
            <person name="Ikeno M."/>
            <person name="Ito K."/>
            <person name="Ito S."/>
            <person name="Ito T."/>
            <person name="Ito Y."/>
            <person name="Ito Y."/>
            <person name="Iwabuchi A."/>
            <person name="Kamiya K."/>
            <person name="Karasawa W."/>
            <person name="Kurita K."/>
            <person name="Katagiri S."/>
            <person name="Kikuta A."/>
            <person name="Kobayashi H."/>
            <person name="Kobayashi N."/>
            <person name="Machita K."/>
            <person name="Maehara T."/>
            <person name="Masukawa M."/>
            <person name="Mizubayashi T."/>
            <person name="Mukai Y."/>
            <person name="Nagasaki H."/>
            <person name="Nagata Y."/>
            <person name="Naito S."/>
            <person name="Nakashima M."/>
            <person name="Nakama Y."/>
            <person name="Nakamichi Y."/>
            <person name="Nakamura M."/>
            <person name="Meguro A."/>
            <person name="Negishi M."/>
            <person name="Ohta I."/>
            <person name="Ohta T."/>
            <person name="Okamoto M."/>
            <person name="Ono N."/>
            <person name="Saji S."/>
            <person name="Sakaguchi M."/>
            <person name="Sakai K."/>
            <person name="Shibata M."/>
            <person name="Shimokawa T."/>
            <person name="Song J."/>
            <person name="Takazaki Y."/>
            <person name="Terasawa K."/>
            <person name="Tsugane M."/>
            <person name="Tsuji K."/>
            <person name="Ueda S."/>
            <person name="Waki K."/>
            <person name="Yamagata H."/>
            <person name="Yamamoto M."/>
            <person name="Yamamoto S."/>
            <person name="Yamane H."/>
            <person name="Yoshiki S."/>
            <person name="Yoshihara R."/>
            <person name="Yukawa K."/>
            <person name="Zhong H."/>
            <person name="Yano M."/>
            <person name="Yuan Q."/>
            <person name="Ouyang S."/>
            <person name="Liu J."/>
            <person name="Jones K.M."/>
            <person name="Gansberger K."/>
            <person name="Moffat K."/>
            <person name="Hill J."/>
            <person name="Bera J."/>
            <person name="Fadrosh D."/>
            <person name="Jin S."/>
            <person name="Johri S."/>
            <person name="Kim M."/>
            <person name="Overton L."/>
            <person name="Reardon M."/>
            <person name="Tsitrin T."/>
            <person name="Vuong H."/>
            <person name="Weaver B."/>
            <person name="Ciecko A."/>
            <person name="Tallon L."/>
            <person name="Jackson J."/>
            <person name="Pai G."/>
            <person name="Aken S.V."/>
            <person name="Utterback T."/>
            <person name="Reidmuller S."/>
            <person name="Feldblyum T."/>
            <person name="Hsiao J."/>
            <person name="Zismann V."/>
            <person name="Iobst S."/>
            <person name="de Vazeille A.R."/>
            <person name="Buell C.R."/>
            <person name="Ying K."/>
            <person name="Li Y."/>
            <person name="Lu T."/>
            <person name="Huang Y."/>
            <person name="Zhao Q."/>
            <person name="Feng Q."/>
            <person name="Zhang L."/>
            <person name="Zhu J."/>
            <person name="Weng Q."/>
            <person name="Mu J."/>
            <person name="Lu Y."/>
            <person name="Fan D."/>
            <person name="Liu Y."/>
            <person name="Guan J."/>
            <person name="Zhang Y."/>
            <person name="Yu S."/>
            <person name="Liu X."/>
            <person name="Zhang Y."/>
            <person name="Hong G."/>
            <person name="Han B."/>
            <person name="Choisne N."/>
            <person name="Demange N."/>
            <person name="Orjeda G."/>
            <person name="Samain S."/>
            <person name="Cattolico L."/>
            <person name="Pelletier E."/>
            <person name="Couloux A."/>
            <person name="Segurens B."/>
            <person name="Wincker P."/>
            <person name="D'Hont A."/>
            <person name="Scarpelli C."/>
            <person name="Weissenbach J."/>
            <person name="Salanoubat M."/>
            <person name="Quetier F."/>
            <person name="Yu Y."/>
            <person name="Kim H.R."/>
            <person name="Rambo T."/>
            <person name="Currie J."/>
            <person name="Collura K."/>
            <person name="Luo M."/>
            <person name="Yang T."/>
            <person name="Ammiraju J.S.S."/>
            <person name="Engler F."/>
            <person name="Soderlund C."/>
            <person name="Wing R.A."/>
            <person name="Palmer L.E."/>
            <person name="de la Bastide M."/>
            <person name="Spiegel L."/>
            <person name="Nascimento L."/>
            <person name="Zutavern T."/>
            <person name="O'Shaughnessy A."/>
            <person name="Dike S."/>
            <person name="Dedhia N."/>
            <person name="Preston R."/>
            <person name="Balija V."/>
            <person name="McCombie W.R."/>
            <person name="Chow T."/>
            <person name="Chen H."/>
            <person name="Chung M."/>
            <person name="Chen C."/>
            <person name="Shaw J."/>
            <person name="Wu H."/>
            <person name="Hsiao K."/>
            <person name="Chao Y."/>
            <person name="Chu M."/>
            <person name="Cheng C."/>
            <person name="Hour A."/>
            <person name="Lee P."/>
            <person name="Lin S."/>
            <person name="Lin Y."/>
            <person name="Liou J."/>
            <person name="Liu S."/>
            <person name="Hsing Y."/>
            <person name="Raghuvanshi S."/>
            <person name="Mohanty A."/>
            <person name="Bharti A.K."/>
            <person name="Gaur A."/>
            <person name="Gupta V."/>
            <person name="Kumar D."/>
            <person name="Ravi V."/>
            <person name="Vij S."/>
            <person name="Kapur A."/>
            <person name="Khurana P."/>
            <person name="Khurana P."/>
            <person name="Khurana J.P."/>
            <person name="Tyagi A.K."/>
            <person name="Gaikwad K."/>
            <person name="Singh A."/>
            <person name="Dalal V."/>
            <person name="Srivastava S."/>
            <person name="Dixit A."/>
            <person name="Pal A.K."/>
            <person name="Ghazi I.A."/>
            <person name="Yadav M."/>
            <person name="Pandit A."/>
            <person name="Bhargava A."/>
            <person name="Sureshbabu K."/>
            <person name="Batra K."/>
            <person name="Sharma T.R."/>
            <person name="Mohapatra T."/>
            <person name="Singh N.K."/>
            <person name="Messing J."/>
            <person name="Nelson A.B."/>
            <person name="Fuks G."/>
            <person name="Kavchok S."/>
            <person name="Keizer G."/>
            <person name="Linton E."/>
            <person name="Llaca V."/>
            <person name="Song R."/>
            <person name="Tanyolac B."/>
            <person name="Young S."/>
            <person name="Ho-Il K."/>
            <person name="Hahn J.H."/>
            <person name="Sangsakoo G."/>
            <person name="Vanavichit A."/>
            <person name="de Mattos Luiz.A.T."/>
            <person name="Zimmer P.D."/>
            <person name="Malone G."/>
            <person name="Dellagostin O."/>
            <person name="de Oliveira A.C."/>
            <person name="Bevan M."/>
            <person name="Bancroft I."/>
            <person name="Minx P."/>
            <person name="Cordum H."/>
            <person name="Wilson R."/>
            <person name="Cheng Z."/>
            <person name="Jin W."/>
            <person name="Jiang J."/>
            <person name="Leong S.A."/>
            <person name="Iwama H."/>
            <person name="Gojobori T."/>
            <person name="Itoh T."/>
            <person name="Niimura Y."/>
            <person name="Fujii Y."/>
            <person name="Habara T."/>
            <person name="Sakai H."/>
            <person name="Sato Y."/>
            <person name="Wilson G."/>
            <person name="Kumar K."/>
            <person name="McCouch S."/>
            <person name="Juretic N."/>
            <person name="Hoen D."/>
            <person name="Wright S."/>
            <person name="Bruskiewich R."/>
            <person name="Bureau T."/>
            <person name="Miyao A."/>
            <person name="Hirochika H."/>
            <person name="Nishikawa T."/>
            <person name="Kadowaki K."/>
            <person name="Sugiura M."/>
            <person name="Burr B."/>
            <person name="Sasaki T."/>
        </authorList>
    </citation>
    <scope>NUCLEOTIDE SEQUENCE [LARGE SCALE GENOMIC DNA]</scope>
    <source>
        <strain evidence="20">cv. Nipponbare</strain>
    </source>
</reference>